<name>A0ABD0PJE7_CIRMR</name>
<dbReference type="PANTHER" id="PTHR47456:SF4">
    <property type="entry name" value="SWIM-TYPE DOMAIN-CONTAINING PROTEIN"/>
    <property type="match status" value="1"/>
</dbReference>
<accession>A0ABD0PJE7</accession>
<protein>
    <submittedName>
        <fullName evidence="1">Uncharacterized protein</fullName>
    </submittedName>
</protein>
<dbReference type="EMBL" id="JAMKFB020000015">
    <property type="protein sequence ID" value="KAL0173801.1"/>
    <property type="molecule type" value="Genomic_DNA"/>
</dbReference>
<organism evidence="1 2">
    <name type="scientific">Cirrhinus mrigala</name>
    <name type="common">Mrigala</name>
    <dbReference type="NCBI Taxonomy" id="683832"/>
    <lineage>
        <taxon>Eukaryota</taxon>
        <taxon>Metazoa</taxon>
        <taxon>Chordata</taxon>
        <taxon>Craniata</taxon>
        <taxon>Vertebrata</taxon>
        <taxon>Euteleostomi</taxon>
        <taxon>Actinopterygii</taxon>
        <taxon>Neopterygii</taxon>
        <taxon>Teleostei</taxon>
        <taxon>Ostariophysi</taxon>
        <taxon>Cypriniformes</taxon>
        <taxon>Cyprinidae</taxon>
        <taxon>Labeoninae</taxon>
        <taxon>Labeonini</taxon>
        <taxon>Cirrhinus</taxon>
    </lineage>
</organism>
<evidence type="ECO:0000313" key="2">
    <source>
        <dbReference type="Proteomes" id="UP001529510"/>
    </source>
</evidence>
<dbReference type="PANTHER" id="PTHR47456">
    <property type="entry name" value="PHD-TYPE DOMAIN-CONTAINING PROTEIN"/>
    <property type="match status" value="1"/>
</dbReference>
<feature type="non-terminal residue" evidence="1">
    <location>
        <position position="105"/>
    </location>
</feature>
<dbReference type="Proteomes" id="UP001529510">
    <property type="component" value="Unassembled WGS sequence"/>
</dbReference>
<feature type="non-terminal residue" evidence="1">
    <location>
        <position position="1"/>
    </location>
</feature>
<gene>
    <name evidence="1" type="ORF">M9458_029769</name>
</gene>
<reference evidence="1 2" key="1">
    <citation type="submission" date="2024-05" db="EMBL/GenBank/DDBJ databases">
        <title>Genome sequencing and assembly of Indian major carp, Cirrhinus mrigala (Hamilton, 1822).</title>
        <authorList>
            <person name="Mohindra V."/>
            <person name="Chowdhury L.M."/>
            <person name="Lal K."/>
            <person name="Jena J.K."/>
        </authorList>
    </citation>
    <scope>NUCLEOTIDE SEQUENCE [LARGE SCALE GENOMIC DNA]</scope>
    <source>
        <strain evidence="1">CM1030</strain>
        <tissue evidence="1">Blood</tissue>
    </source>
</reference>
<evidence type="ECO:0000313" key="1">
    <source>
        <dbReference type="EMBL" id="KAL0173801.1"/>
    </source>
</evidence>
<sequence>KCTENNIEQTAVKFEVKVEKQGFPDAEDSDLECIDTRKFLVKKLSLLFIHQNAQRQELPKRYGDMVLLDATYRTTKYALPLFLLVVRTSRLSFTADGLTNVLQSG</sequence>
<keyword evidence="2" id="KW-1185">Reference proteome</keyword>
<dbReference type="AlphaFoldDB" id="A0ABD0PJE7"/>
<proteinExistence type="predicted"/>
<comment type="caution">
    <text evidence="1">The sequence shown here is derived from an EMBL/GenBank/DDBJ whole genome shotgun (WGS) entry which is preliminary data.</text>
</comment>